<sequence>MIFILLLVAIVGYSMVIFESPIKINKTITALLTGTICWVVIAIFGYDHQHLITEKLMGYFGEISGLLIFLMGAMTIVELIDIHKGFTVITRRIRTTSVLRLLWIVAFVTFILSALLDNLATAIIMVTLLRKLMPKGEIRMELIGIVVIAANAGGAFSPIGDVTTTLLWIGGQVSSFGIVKALILPSIMVLLVPVVVASFRMKGFAVLRAQISMAQVRQEEKMRGSMSVFIAGVFGLVMVPVIKTLTGLPPFIGVLISLSMVSLVSIMYHRKKTQEEKDKFSVAYALTKVDISSILYFMGILLMVFALQEVGVLREMADFLIETLPNTNAMIVVIGVLSSIVDNGSLVAATQGMFSLTDYPMDHSLWEFIALCAGTGGSMLVIGSAAGIAVMEKEKITFMWYLKKITPLAIAGYIAGIVTYLIQLLLIH</sequence>
<feature type="transmembrane region" description="Helical" evidence="11">
    <location>
        <begin position="179"/>
        <end position="201"/>
    </location>
</feature>
<comment type="similarity">
    <text evidence="10">Belongs to the NhaD Na(+)/H(+) (TC 2.A.62) antiporter family.</text>
</comment>
<feature type="transmembrane region" description="Helical" evidence="11">
    <location>
        <begin position="100"/>
        <end position="129"/>
    </location>
</feature>
<dbReference type="RefSeq" id="WP_073582707.1">
    <property type="nucleotide sequence ID" value="NZ_CBCSEA010000004.1"/>
</dbReference>
<dbReference type="InterPro" id="IPR004680">
    <property type="entry name" value="Cit_transptr-like_dom"/>
</dbReference>
<evidence type="ECO:0000256" key="7">
    <source>
        <dbReference type="ARBA" id="ARBA00023065"/>
    </source>
</evidence>
<proteinExistence type="inferred from homology"/>
<evidence type="ECO:0000256" key="3">
    <source>
        <dbReference type="ARBA" id="ARBA00022449"/>
    </source>
</evidence>
<evidence type="ECO:0000256" key="11">
    <source>
        <dbReference type="SAM" id="Phobius"/>
    </source>
</evidence>
<evidence type="ECO:0000256" key="4">
    <source>
        <dbReference type="ARBA" id="ARBA00022692"/>
    </source>
</evidence>
<keyword evidence="2" id="KW-0813">Transport</keyword>
<dbReference type="STRING" id="416016.SAMN05443547_1333"/>
<feature type="domain" description="Citrate transporter-like" evidence="12">
    <location>
        <begin position="15"/>
        <end position="350"/>
    </location>
</feature>
<protein>
    <submittedName>
        <fullName evidence="13">Sodium/proton antiporter, NhaD family</fullName>
    </submittedName>
</protein>
<keyword evidence="8 11" id="KW-0472">Membrane</keyword>
<evidence type="ECO:0000256" key="10">
    <source>
        <dbReference type="ARBA" id="ARBA00025753"/>
    </source>
</evidence>
<feature type="transmembrane region" description="Helical" evidence="11">
    <location>
        <begin position="58"/>
        <end position="80"/>
    </location>
</feature>
<dbReference type="InterPro" id="IPR045016">
    <property type="entry name" value="NhaD-like"/>
</dbReference>
<evidence type="ECO:0000256" key="6">
    <source>
        <dbReference type="ARBA" id="ARBA00023053"/>
    </source>
</evidence>
<feature type="transmembrane region" description="Helical" evidence="11">
    <location>
        <begin position="368"/>
        <end position="390"/>
    </location>
</feature>
<dbReference type="GO" id="GO:0015297">
    <property type="term" value="F:antiporter activity"/>
    <property type="evidence" value="ECO:0007669"/>
    <property type="project" value="UniProtKB-KW"/>
</dbReference>
<feature type="transmembrane region" description="Helical" evidence="11">
    <location>
        <begin position="222"/>
        <end position="242"/>
    </location>
</feature>
<keyword evidence="14" id="KW-1185">Reference proteome</keyword>
<evidence type="ECO:0000256" key="2">
    <source>
        <dbReference type="ARBA" id="ARBA00022448"/>
    </source>
</evidence>
<dbReference type="PANTHER" id="PTHR43269:SF2">
    <property type="entry name" value="SODIUM_PROTON ANTIPORTER 1-RELATED"/>
    <property type="match status" value="1"/>
</dbReference>
<name>A0A1M7ZVS5_9FLAO</name>
<keyword evidence="5 11" id="KW-1133">Transmembrane helix</keyword>
<accession>A0A1M7ZVS5</accession>
<organism evidence="13 14">
    <name type="scientific">Flavobacterium cucumis</name>
    <dbReference type="NCBI Taxonomy" id="416016"/>
    <lineage>
        <taxon>Bacteria</taxon>
        <taxon>Pseudomonadati</taxon>
        <taxon>Bacteroidota</taxon>
        <taxon>Flavobacteriia</taxon>
        <taxon>Flavobacteriales</taxon>
        <taxon>Flavobacteriaceae</taxon>
        <taxon>Flavobacterium</taxon>
    </lineage>
</organism>
<evidence type="ECO:0000313" key="14">
    <source>
        <dbReference type="Proteomes" id="UP000184611"/>
    </source>
</evidence>
<dbReference type="AlphaFoldDB" id="A0A1M7ZVS5"/>
<feature type="transmembrane region" description="Helical" evidence="11">
    <location>
        <begin position="28"/>
        <end position="46"/>
    </location>
</feature>
<feature type="transmembrane region" description="Helical" evidence="11">
    <location>
        <begin position="141"/>
        <end position="159"/>
    </location>
</feature>
<dbReference type="GO" id="GO:0016020">
    <property type="term" value="C:membrane"/>
    <property type="evidence" value="ECO:0007669"/>
    <property type="project" value="UniProtKB-SubCell"/>
</dbReference>
<dbReference type="NCBIfam" id="NF038006">
    <property type="entry name" value="NhaD_1"/>
    <property type="match status" value="1"/>
</dbReference>
<keyword evidence="7" id="KW-0406">Ion transport</keyword>
<reference evidence="14" key="1">
    <citation type="submission" date="2016-12" db="EMBL/GenBank/DDBJ databases">
        <authorList>
            <person name="Varghese N."/>
            <person name="Submissions S."/>
        </authorList>
    </citation>
    <scope>NUCLEOTIDE SEQUENCE [LARGE SCALE GENOMIC DNA]</scope>
    <source>
        <strain evidence="14">DSM 18830</strain>
    </source>
</reference>
<dbReference type="Pfam" id="PF03600">
    <property type="entry name" value="CitMHS"/>
    <property type="match status" value="1"/>
</dbReference>
<dbReference type="GO" id="GO:0006814">
    <property type="term" value="P:sodium ion transport"/>
    <property type="evidence" value="ECO:0007669"/>
    <property type="project" value="UniProtKB-KW"/>
</dbReference>
<keyword evidence="3" id="KW-0050">Antiport</keyword>
<keyword evidence="9" id="KW-0739">Sodium transport</keyword>
<feature type="transmembrane region" description="Helical" evidence="11">
    <location>
        <begin position="248"/>
        <end position="268"/>
    </location>
</feature>
<evidence type="ECO:0000313" key="13">
    <source>
        <dbReference type="EMBL" id="SHO72984.1"/>
    </source>
</evidence>
<evidence type="ECO:0000256" key="9">
    <source>
        <dbReference type="ARBA" id="ARBA00023201"/>
    </source>
</evidence>
<evidence type="ECO:0000256" key="1">
    <source>
        <dbReference type="ARBA" id="ARBA00004141"/>
    </source>
</evidence>
<dbReference type="PANTHER" id="PTHR43269">
    <property type="entry name" value="SODIUM/PROTON ANTIPORTER 1-RELATED"/>
    <property type="match status" value="1"/>
</dbReference>
<comment type="subcellular location">
    <subcellularLocation>
        <location evidence="1">Membrane</location>
        <topology evidence="1">Multi-pass membrane protein</topology>
    </subcellularLocation>
</comment>
<feature type="transmembrane region" description="Helical" evidence="11">
    <location>
        <begin position="410"/>
        <end position="427"/>
    </location>
</feature>
<feature type="transmembrane region" description="Helical" evidence="11">
    <location>
        <begin position="289"/>
        <end position="307"/>
    </location>
</feature>
<feature type="transmembrane region" description="Helical" evidence="11">
    <location>
        <begin position="327"/>
        <end position="348"/>
    </location>
</feature>
<dbReference type="EMBL" id="FRYK01000002">
    <property type="protein sequence ID" value="SHO72984.1"/>
    <property type="molecule type" value="Genomic_DNA"/>
</dbReference>
<evidence type="ECO:0000256" key="5">
    <source>
        <dbReference type="ARBA" id="ARBA00022989"/>
    </source>
</evidence>
<dbReference type="Proteomes" id="UP000184611">
    <property type="component" value="Unassembled WGS sequence"/>
</dbReference>
<keyword evidence="4 11" id="KW-0812">Transmembrane</keyword>
<dbReference type="OrthoDB" id="9772058at2"/>
<evidence type="ECO:0000259" key="12">
    <source>
        <dbReference type="Pfam" id="PF03600"/>
    </source>
</evidence>
<keyword evidence="6" id="KW-0915">Sodium</keyword>
<gene>
    <name evidence="13" type="ORF">SAMN05443547_1333</name>
</gene>
<evidence type="ECO:0000256" key="8">
    <source>
        <dbReference type="ARBA" id="ARBA00023136"/>
    </source>
</evidence>